<dbReference type="Proteomes" id="UP000285310">
    <property type="component" value="Unassembled WGS sequence"/>
</dbReference>
<dbReference type="EMBL" id="AYKG01000006">
    <property type="protein sequence ID" value="ROO31288.1"/>
    <property type="molecule type" value="Genomic_DNA"/>
</dbReference>
<organism evidence="8 9">
    <name type="scientific">Salinisphaera japonica YTM-1</name>
    <dbReference type="NCBI Taxonomy" id="1209778"/>
    <lineage>
        <taxon>Bacteria</taxon>
        <taxon>Pseudomonadati</taxon>
        <taxon>Pseudomonadota</taxon>
        <taxon>Gammaproteobacteria</taxon>
        <taxon>Salinisphaerales</taxon>
        <taxon>Salinisphaeraceae</taxon>
        <taxon>Salinisphaera</taxon>
    </lineage>
</organism>
<feature type="domain" description="RimM N-terminal" evidence="6">
    <location>
        <begin position="12"/>
        <end position="98"/>
    </location>
</feature>
<keyword evidence="3 5" id="KW-0698">rRNA processing</keyword>
<dbReference type="Gene3D" id="2.30.30.240">
    <property type="entry name" value="PRC-barrel domain"/>
    <property type="match status" value="1"/>
</dbReference>
<dbReference type="PANTHER" id="PTHR33692:SF1">
    <property type="entry name" value="RIBOSOME MATURATION FACTOR RIMM"/>
    <property type="match status" value="1"/>
</dbReference>
<gene>
    <name evidence="5" type="primary">rimM</name>
    <name evidence="8" type="ORF">SAJA_03015</name>
</gene>
<keyword evidence="1 5" id="KW-0963">Cytoplasm</keyword>
<dbReference type="GO" id="GO:0043022">
    <property type="term" value="F:ribosome binding"/>
    <property type="evidence" value="ECO:0007669"/>
    <property type="project" value="InterPro"/>
</dbReference>
<dbReference type="InterPro" id="IPR002676">
    <property type="entry name" value="RimM_N"/>
</dbReference>
<dbReference type="GO" id="GO:0006364">
    <property type="term" value="P:rRNA processing"/>
    <property type="evidence" value="ECO:0007669"/>
    <property type="project" value="UniProtKB-UniRule"/>
</dbReference>
<dbReference type="PANTHER" id="PTHR33692">
    <property type="entry name" value="RIBOSOME MATURATION FACTOR RIMM"/>
    <property type="match status" value="1"/>
</dbReference>
<protein>
    <recommendedName>
        <fullName evidence="5">Ribosome maturation factor RimM</fullName>
    </recommendedName>
</protein>
<dbReference type="AlphaFoldDB" id="A0A423PZX7"/>
<comment type="caution">
    <text evidence="8">The sequence shown here is derived from an EMBL/GenBank/DDBJ whole genome shotgun (WGS) entry which is preliminary data.</text>
</comment>
<dbReference type="SUPFAM" id="SSF50447">
    <property type="entry name" value="Translation proteins"/>
    <property type="match status" value="1"/>
</dbReference>
<dbReference type="InParanoid" id="A0A423PZX7"/>
<dbReference type="HAMAP" id="MF_00014">
    <property type="entry name" value="Ribosome_mat_RimM"/>
    <property type="match status" value="1"/>
</dbReference>
<evidence type="ECO:0000256" key="1">
    <source>
        <dbReference type="ARBA" id="ARBA00022490"/>
    </source>
</evidence>
<dbReference type="InterPro" id="IPR056792">
    <property type="entry name" value="PRC_RimM"/>
</dbReference>
<dbReference type="Pfam" id="PF24986">
    <property type="entry name" value="PRC_RimM"/>
    <property type="match status" value="1"/>
</dbReference>
<dbReference type="GO" id="GO:0005840">
    <property type="term" value="C:ribosome"/>
    <property type="evidence" value="ECO:0007669"/>
    <property type="project" value="InterPro"/>
</dbReference>
<dbReference type="GO" id="GO:0042274">
    <property type="term" value="P:ribosomal small subunit biogenesis"/>
    <property type="evidence" value="ECO:0007669"/>
    <property type="project" value="UniProtKB-UniRule"/>
</dbReference>
<evidence type="ECO:0000313" key="9">
    <source>
        <dbReference type="Proteomes" id="UP000285310"/>
    </source>
</evidence>
<comment type="function">
    <text evidence="5">An accessory protein needed during the final step in the assembly of 30S ribosomal subunit, possibly for assembly of the head region. Essential for efficient processing of 16S rRNA. May be needed both before and after RbfA during the maturation of 16S rRNA. It has affinity for free ribosomal 30S subunits but not for 70S ribosomes.</text>
</comment>
<comment type="similarity">
    <text evidence="5">Belongs to the RimM family.</text>
</comment>
<keyword evidence="4 5" id="KW-0143">Chaperone</keyword>
<keyword evidence="2 5" id="KW-0690">Ribosome biogenesis</keyword>
<evidence type="ECO:0000256" key="5">
    <source>
        <dbReference type="HAMAP-Rule" id="MF_00014"/>
    </source>
</evidence>
<comment type="domain">
    <text evidence="5">The PRC barrel domain binds ribosomal protein uS19.</text>
</comment>
<evidence type="ECO:0000313" key="8">
    <source>
        <dbReference type="EMBL" id="ROO31288.1"/>
    </source>
</evidence>
<evidence type="ECO:0000256" key="3">
    <source>
        <dbReference type="ARBA" id="ARBA00022552"/>
    </source>
</evidence>
<dbReference type="Pfam" id="PF01782">
    <property type="entry name" value="RimM"/>
    <property type="match status" value="1"/>
</dbReference>
<accession>A0A423PZX7</accession>
<dbReference type="InterPro" id="IPR011961">
    <property type="entry name" value="RimM"/>
</dbReference>
<dbReference type="GO" id="GO:0005737">
    <property type="term" value="C:cytoplasm"/>
    <property type="evidence" value="ECO:0007669"/>
    <property type="project" value="UniProtKB-SubCell"/>
</dbReference>
<name>A0A423PZX7_9GAMM</name>
<evidence type="ECO:0000256" key="4">
    <source>
        <dbReference type="ARBA" id="ARBA00023186"/>
    </source>
</evidence>
<reference evidence="8 9" key="1">
    <citation type="submission" date="2013-10" db="EMBL/GenBank/DDBJ databases">
        <title>Salinisphaera japonica YTM-1 Genome Sequencing.</title>
        <authorList>
            <person name="Lai Q."/>
            <person name="Li C."/>
            <person name="Shao Z."/>
        </authorList>
    </citation>
    <scope>NUCLEOTIDE SEQUENCE [LARGE SCALE GENOMIC DNA]</scope>
    <source>
        <strain evidence="8 9">YTM-1</strain>
    </source>
</reference>
<dbReference type="InterPro" id="IPR011033">
    <property type="entry name" value="PRC_barrel-like_sf"/>
</dbReference>
<evidence type="ECO:0000259" key="7">
    <source>
        <dbReference type="Pfam" id="PF24986"/>
    </source>
</evidence>
<dbReference type="SUPFAM" id="SSF50346">
    <property type="entry name" value="PRC-barrel domain"/>
    <property type="match status" value="1"/>
</dbReference>
<dbReference type="NCBIfam" id="TIGR02273">
    <property type="entry name" value="16S_RimM"/>
    <property type="match status" value="1"/>
</dbReference>
<dbReference type="RefSeq" id="WP_123657165.1">
    <property type="nucleotide sequence ID" value="NZ_AYKG01000006.1"/>
</dbReference>
<evidence type="ECO:0000256" key="2">
    <source>
        <dbReference type="ARBA" id="ARBA00022517"/>
    </source>
</evidence>
<dbReference type="OrthoDB" id="9783509at2"/>
<dbReference type="InterPro" id="IPR036976">
    <property type="entry name" value="RimM_N_sf"/>
</dbReference>
<sequence>MAGQGIETPVVLGQVHGLFGVKGWIKVYSHTRPIEAILDYDRWWIGRASQARPFRVLAGRMQGKTLIAQLGDDHGNPLPDRDAAVALLDLDIAVERDQLPDPEDGEYYWVDLLGLTVINTQNVALGTVTAMMETGANDVLVVTGERERLIPLVVDIVVVDVDFEAGQMTVDWDADF</sequence>
<feature type="domain" description="Ribosome maturation factor RimM PRC barrel" evidence="7">
    <location>
        <begin position="109"/>
        <end position="173"/>
    </location>
</feature>
<keyword evidence="9" id="KW-1185">Reference proteome</keyword>
<proteinExistence type="inferred from homology"/>
<dbReference type="Gene3D" id="2.40.30.60">
    <property type="entry name" value="RimM"/>
    <property type="match status" value="1"/>
</dbReference>
<comment type="subcellular location">
    <subcellularLocation>
        <location evidence="5">Cytoplasm</location>
    </subcellularLocation>
</comment>
<evidence type="ECO:0000259" key="6">
    <source>
        <dbReference type="Pfam" id="PF01782"/>
    </source>
</evidence>
<dbReference type="InterPro" id="IPR009000">
    <property type="entry name" value="Transl_B-barrel_sf"/>
</dbReference>
<comment type="subunit">
    <text evidence="5">Binds ribosomal protein uS19.</text>
</comment>
<dbReference type="FunCoup" id="A0A423PZX7">
    <property type="interactions" value="422"/>
</dbReference>